<proteinExistence type="predicted"/>
<accession>A0A085MI18</accession>
<reference evidence="1 2" key="1">
    <citation type="journal article" date="2014" name="Nat. Genet.">
        <title>Genome and transcriptome of the porcine whipworm Trichuris suis.</title>
        <authorList>
            <person name="Jex A.R."/>
            <person name="Nejsum P."/>
            <person name="Schwarz E.M."/>
            <person name="Hu L."/>
            <person name="Young N.D."/>
            <person name="Hall R.S."/>
            <person name="Korhonen P.K."/>
            <person name="Liao S."/>
            <person name="Thamsborg S."/>
            <person name="Xia J."/>
            <person name="Xu P."/>
            <person name="Wang S."/>
            <person name="Scheerlinck J.P."/>
            <person name="Hofmann A."/>
            <person name="Sternberg P.W."/>
            <person name="Wang J."/>
            <person name="Gasser R.B."/>
        </authorList>
    </citation>
    <scope>NUCLEOTIDE SEQUENCE [LARGE SCALE GENOMIC DNA]</scope>
    <source>
        <strain evidence="1">DCEP-RM93M</strain>
    </source>
</reference>
<protein>
    <submittedName>
        <fullName evidence="1">Uncharacterized protein</fullName>
    </submittedName>
</protein>
<name>A0A085MI18_9BILA</name>
<dbReference type="Proteomes" id="UP000030764">
    <property type="component" value="Unassembled WGS sequence"/>
</dbReference>
<keyword evidence="2" id="KW-1185">Reference proteome</keyword>
<sequence>MRLGVEPGRRDHRYLPCAVPNRGSWFQPDQRRPEIGSEALTTDLGAHRTSTCCDCISGGVWVKNRSGASCQPPPRLLTDRRITKALPLSISNVLAPEVVSEMLAYFTVAVSHNNKPAALKACKSCTLL</sequence>
<dbReference type="AlphaFoldDB" id="A0A085MI18"/>
<evidence type="ECO:0000313" key="2">
    <source>
        <dbReference type="Proteomes" id="UP000030764"/>
    </source>
</evidence>
<dbReference type="EMBL" id="KL363191">
    <property type="protein sequence ID" value="KFD56864.1"/>
    <property type="molecule type" value="Genomic_DNA"/>
</dbReference>
<gene>
    <name evidence="1" type="ORF">M513_02121</name>
</gene>
<organism evidence="1 2">
    <name type="scientific">Trichuris suis</name>
    <name type="common">pig whipworm</name>
    <dbReference type="NCBI Taxonomy" id="68888"/>
    <lineage>
        <taxon>Eukaryota</taxon>
        <taxon>Metazoa</taxon>
        <taxon>Ecdysozoa</taxon>
        <taxon>Nematoda</taxon>
        <taxon>Enoplea</taxon>
        <taxon>Dorylaimia</taxon>
        <taxon>Trichinellida</taxon>
        <taxon>Trichuridae</taxon>
        <taxon>Trichuris</taxon>
    </lineage>
</organism>
<evidence type="ECO:0000313" key="1">
    <source>
        <dbReference type="EMBL" id="KFD56864.1"/>
    </source>
</evidence>